<gene>
    <name evidence="1" type="ORF">GCM10009115_01270</name>
</gene>
<name>A0ABN1LVV2_9SPHN</name>
<dbReference type="EMBL" id="BAAAFE010000001">
    <property type="protein sequence ID" value="GAA0860877.1"/>
    <property type="molecule type" value="Genomic_DNA"/>
</dbReference>
<evidence type="ECO:0000313" key="1">
    <source>
        <dbReference type="EMBL" id="GAA0860877.1"/>
    </source>
</evidence>
<organism evidence="1 2">
    <name type="scientific">Sphingopyxis soli</name>
    <dbReference type="NCBI Taxonomy" id="592051"/>
    <lineage>
        <taxon>Bacteria</taxon>
        <taxon>Pseudomonadati</taxon>
        <taxon>Pseudomonadota</taxon>
        <taxon>Alphaproteobacteria</taxon>
        <taxon>Sphingomonadales</taxon>
        <taxon>Sphingomonadaceae</taxon>
        <taxon>Sphingopyxis</taxon>
    </lineage>
</organism>
<reference evidence="1 2" key="1">
    <citation type="journal article" date="2019" name="Int. J. Syst. Evol. Microbiol.">
        <title>The Global Catalogue of Microorganisms (GCM) 10K type strain sequencing project: providing services to taxonomists for standard genome sequencing and annotation.</title>
        <authorList>
            <consortium name="The Broad Institute Genomics Platform"/>
            <consortium name="The Broad Institute Genome Sequencing Center for Infectious Disease"/>
            <person name="Wu L."/>
            <person name="Ma J."/>
        </authorList>
    </citation>
    <scope>NUCLEOTIDE SEQUENCE [LARGE SCALE GENOMIC DNA]</scope>
    <source>
        <strain evidence="1 2">JCM 15910</strain>
    </source>
</reference>
<dbReference type="InterPro" id="IPR029058">
    <property type="entry name" value="AB_hydrolase_fold"/>
</dbReference>
<evidence type="ECO:0000313" key="2">
    <source>
        <dbReference type="Proteomes" id="UP001500738"/>
    </source>
</evidence>
<comment type="caution">
    <text evidence="1">The sequence shown here is derived from an EMBL/GenBank/DDBJ whole genome shotgun (WGS) entry which is preliminary data.</text>
</comment>
<dbReference type="SUPFAM" id="SSF53474">
    <property type="entry name" value="alpha/beta-Hydrolases"/>
    <property type="match status" value="1"/>
</dbReference>
<accession>A0ABN1LVV2</accession>
<sequence>MREFVGRLDATARSTVKIVRHAALKIHEGADHGLTVSHQDRFNADLLDFINS</sequence>
<dbReference type="RefSeq" id="WP_246553391.1">
    <property type="nucleotide sequence ID" value="NZ_BAAAFE010000001.1"/>
</dbReference>
<keyword evidence="2" id="KW-1185">Reference proteome</keyword>
<proteinExistence type="predicted"/>
<dbReference type="Proteomes" id="UP001500738">
    <property type="component" value="Unassembled WGS sequence"/>
</dbReference>
<protein>
    <submittedName>
        <fullName evidence="1">Uncharacterized protein</fullName>
    </submittedName>
</protein>